<protein>
    <submittedName>
        <fullName evidence="2">Peptidoglycan-binding protein</fullName>
    </submittedName>
</protein>
<gene>
    <name evidence="2" type="ORF">NP064_09155</name>
</gene>
<accession>A0ABY5KU12</accession>
<proteinExistence type="predicted"/>
<feature type="domain" description="Peptidoglycan binding-like" evidence="1">
    <location>
        <begin position="47"/>
        <end position="89"/>
    </location>
</feature>
<reference evidence="2 3" key="1">
    <citation type="submission" date="2022-07" db="EMBL/GenBank/DDBJ databases">
        <title>Novel species in genus cellulomonas.</title>
        <authorList>
            <person name="Ye L."/>
        </authorList>
    </citation>
    <scope>NUCLEOTIDE SEQUENCE [LARGE SCALE GENOMIC DNA]</scope>
    <source>
        <strain evidence="3">zg-Y338</strain>
    </source>
</reference>
<dbReference type="RefSeq" id="WP_227569337.1">
    <property type="nucleotide sequence ID" value="NZ_CP101988.1"/>
</dbReference>
<dbReference type="InterPro" id="IPR002477">
    <property type="entry name" value="Peptidoglycan-bd-like"/>
</dbReference>
<evidence type="ECO:0000259" key="1">
    <source>
        <dbReference type="Pfam" id="PF01471"/>
    </source>
</evidence>
<sequence length="266" mass="26594">MGLVTQVRVDAGDEVANGDVLVVVGEVDVVAYTSDRPLHTDIVEGASGPSVELAQTILAGLGHYRGEVDGRSRASTVAAIVAFNTAHGLGQSRVLSVASLAWLGPAPVTARDILVSAGDSLEPGAELFTTSSAYAAVEVTPGGAALPDGDLVLDVRGRTAPLDRAAMAVTDPEFTAAVAEALGNGAEEGASGVVRRAIPVTVGVLPASAVVTDGQGRTCFFTSIDGDAVPVTPAGGALGSVDVDASLVGHPVLVNPREVRPTLGCA</sequence>
<organism evidence="2 3">
    <name type="scientific">Cellulomonas chengniuliangii</name>
    <dbReference type="NCBI Taxonomy" id="2968084"/>
    <lineage>
        <taxon>Bacteria</taxon>
        <taxon>Bacillati</taxon>
        <taxon>Actinomycetota</taxon>
        <taxon>Actinomycetes</taxon>
        <taxon>Micrococcales</taxon>
        <taxon>Cellulomonadaceae</taxon>
        <taxon>Cellulomonas</taxon>
    </lineage>
</organism>
<keyword evidence="3" id="KW-1185">Reference proteome</keyword>
<dbReference type="SUPFAM" id="SSF47090">
    <property type="entry name" value="PGBD-like"/>
    <property type="match status" value="1"/>
</dbReference>
<name>A0ABY5KU12_9CELL</name>
<evidence type="ECO:0000313" key="3">
    <source>
        <dbReference type="Proteomes" id="UP001316189"/>
    </source>
</evidence>
<dbReference type="Proteomes" id="UP001316189">
    <property type="component" value="Chromosome"/>
</dbReference>
<dbReference type="Gene3D" id="1.10.101.10">
    <property type="entry name" value="PGBD-like superfamily/PGBD"/>
    <property type="match status" value="1"/>
</dbReference>
<dbReference type="Pfam" id="PF01471">
    <property type="entry name" value="PG_binding_1"/>
    <property type="match status" value="1"/>
</dbReference>
<dbReference type="InterPro" id="IPR036366">
    <property type="entry name" value="PGBDSf"/>
</dbReference>
<dbReference type="InterPro" id="IPR036365">
    <property type="entry name" value="PGBD-like_sf"/>
</dbReference>
<dbReference type="EMBL" id="CP101988">
    <property type="protein sequence ID" value="UUI74012.1"/>
    <property type="molecule type" value="Genomic_DNA"/>
</dbReference>
<evidence type="ECO:0000313" key="2">
    <source>
        <dbReference type="EMBL" id="UUI74012.1"/>
    </source>
</evidence>